<reference evidence="3" key="2">
    <citation type="submission" date="2025-08" db="UniProtKB">
        <authorList>
            <consortium name="RefSeq"/>
        </authorList>
    </citation>
    <scope>IDENTIFICATION</scope>
    <source>
        <tissue evidence="3">Whole plant</tissue>
    </source>
</reference>
<evidence type="ECO:0000313" key="3">
    <source>
        <dbReference type="RefSeq" id="XP_052114095.1"/>
    </source>
</evidence>
<dbReference type="GeneID" id="127745434"/>
<protein>
    <submittedName>
        <fullName evidence="3">Uncharacterized protein LOC127745434</fullName>
    </submittedName>
</protein>
<sequence>MEVLVNQMLSAREKVEEQNEETLELVEDPLQKSRELLKRQEQLMEEQQQSWREQEILLQKMDEHLENIGKHSEPLSKENEDQLMDVKEKVEEQDKEATVSSELSMKNEVTKRLGGRLKKGDGRRQQNHPEGSSSLCQRLPQA</sequence>
<feature type="region of interest" description="Disordered" evidence="1">
    <location>
        <begin position="88"/>
        <end position="142"/>
    </location>
</feature>
<reference evidence="2" key="1">
    <citation type="journal article" date="2016" name="Nat. Genet.">
        <title>The genome sequences of Arachis duranensis and Arachis ipaensis, the diploid ancestors of cultivated peanut.</title>
        <authorList>
            <person name="Bertioli D.J."/>
            <person name="Cannon S.B."/>
            <person name="Froenicke L."/>
            <person name="Huang G."/>
            <person name="Farmer A.D."/>
            <person name="Cannon E.K."/>
            <person name="Liu X."/>
            <person name="Gao D."/>
            <person name="Clevenger J."/>
            <person name="Dash S."/>
            <person name="Ren L."/>
            <person name="Moretzsohn M.C."/>
            <person name="Shirasawa K."/>
            <person name="Huang W."/>
            <person name="Vidigal B."/>
            <person name="Abernathy B."/>
            <person name="Chu Y."/>
            <person name="Niederhuth C.E."/>
            <person name="Umale P."/>
            <person name="Araujo A.C."/>
            <person name="Kozik A."/>
            <person name="Kim K.D."/>
            <person name="Burow M.D."/>
            <person name="Varshney R.K."/>
            <person name="Wang X."/>
            <person name="Zhang X."/>
            <person name="Barkley N."/>
            <person name="Guimaraes P.M."/>
            <person name="Isobe S."/>
            <person name="Guo B."/>
            <person name="Liao B."/>
            <person name="Stalker H.T."/>
            <person name="Schmitz R.J."/>
            <person name="Scheffler B.E."/>
            <person name="Leal-Bertioli S.C."/>
            <person name="Xun X."/>
            <person name="Jackson S.A."/>
            <person name="Michelmore R."/>
            <person name="Ozias-Akins P."/>
        </authorList>
    </citation>
    <scope>NUCLEOTIDE SEQUENCE [LARGE SCALE GENOMIC DNA]</scope>
    <source>
        <strain evidence="2">cv. V14167</strain>
    </source>
</reference>
<dbReference type="KEGG" id="adu:127745434"/>
<keyword evidence="2" id="KW-1185">Reference proteome</keyword>
<dbReference type="Proteomes" id="UP000515211">
    <property type="component" value="Chromosome 3"/>
</dbReference>
<accession>A0A9C6WR55</accession>
<feature type="compositionally biased region" description="Basic and acidic residues" evidence="1">
    <location>
        <begin position="88"/>
        <end position="97"/>
    </location>
</feature>
<dbReference type="AlphaFoldDB" id="A0A9C6WR55"/>
<name>A0A9C6WR55_ARADU</name>
<gene>
    <name evidence="3" type="primary">LOC127745434</name>
</gene>
<dbReference type="RefSeq" id="XP_052114095.1">
    <property type="nucleotide sequence ID" value="XM_052258135.1"/>
</dbReference>
<evidence type="ECO:0000313" key="2">
    <source>
        <dbReference type="Proteomes" id="UP000515211"/>
    </source>
</evidence>
<organism evidence="2 3">
    <name type="scientific">Arachis duranensis</name>
    <name type="common">Wild peanut</name>
    <dbReference type="NCBI Taxonomy" id="130453"/>
    <lineage>
        <taxon>Eukaryota</taxon>
        <taxon>Viridiplantae</taxon>
        <taxon>Streptophyta</taxon>
        <taxon>Embryophyta</taxon>
        <taxon>Tracheophyta</taxon>
        <taxon>Spermatophyta</taxon>
        <taxon>Magnoliopsida</taxon>
        <taxon>eudicotyledons</taxon>
        <taxon>Gunneridae</taxon>
        <taxon>Pentapetalae</taxon>
        <taxon>rosids</taxon>
        <taxon>fabids</taxon>
        <taxon>Fabales</taxon>
        <taxon>Fabaceae</taxon>
        <taxon>Papilionoideae</taxon>
        <taxon>50 kb inversion clade</taxon>
        <taxon>dalbergioids sensu lato</taxon>
        <taxon>Dalbergieae</taxon>
        <taxon>Pterocarpus clade</taxon>
        <taxon>Arachis</taxon>
    </lineage>
</organism>
<proteinExistence type="predicted"/>
<evidence type="ECO:0000256" key="1">
    <source>
        <dbReference type="SAM" id="MobiDB-lite"/>
    </source>
</evidence>